<evidence type="ECO:0000256" key="2">
    <source>
        <dbReference type="ARBA" id="ARBA00009477"/>
    </source>
</evidence>
<keyword evidence="5" id="KW-0472">Membrane</keyword>
<accession>A0ABZ0B0L9</accession>
<evidence type="ECO:0000256" key="7">
    <source>
        <dbReference type="SAM" id="SignalP"/>
    </source>
</evidence>
<dbReference type="PANTHER" id="PTHR30469">
    <property type="entry name" value="MULTIDRUG RESISTANCE PROTEIN MDTA"/>
    <property type="match status" value="1"/>
</dbReference>
<evidence type="ECO:0000256" key="3">
    <source>
        <dbReference type="ARBA" id="ARBA00022475"/>
    </source>
</evidence>
<dbReference type="Gene3D" id="2.40.50.100">
    <property type="match status" value="1"/>
</dbReference>
<feature type="domain" description="Multidrug resistance protein MdtA-like beta-barrel" evidence="10">
    <location>
        <begin position="229"/>
        <end position="308"/>
    </location>
</feature>
<dbReference type="SUPFAM" id="SSF111369">
    <property type="entry name" value="HlyD-like secretion proteins"/>
    <property type="match status" value="1"/>
</dbReference>
<sequence length="426" mass="43294">MNLYRAKVVLACSALPLLMLGCSGKTDTAPATAASGAATPAATPASGAASAPAGGPASVSTVKAQKKDLNVTLKATGTVVPLNVVDVRPQVSSTIKAVHFKEGQFIKAGQLLFTLDARTDEANVAKAAAQLAKDNVSLADAKRQFERAKQLFAQNFISQGSVDTAQALVDSVNATVNADQAAMDAAKVALSYSRIVAPASGRAGAVNVFVGSAVQANVTSLVTITQLDPVGIQFSIPQRNLSDALVALKDGASVKATLADGGGTFKGKLQFVDSAVDASSGAVKAKAVFPNKENKLWPGAFAEVQQTVTTISDAVVIPVAAIVQGARGTIVYVVEDGKAVLKPIKLVYSEAGEAAVTGIKPGDSVVQEGKQNLRPNVPVVERAKESKDGKDAKGGAESGKDKSKDGEAKAGEPKPASSDAAAPVKP</sequence>
<dbReference type="RefSeq" id="WP_313868073.1">
    <property type="nucleotide sequence ID" value="NZ_CP132507.1"/>
</dbReference>
<feature type="domain" description="Multidrug resistance protein MdtA-like barrel-sandwich hybrid" evidence="9">
    <location>
        <begin position="83"/>
        <end position="223"/>
    </location>
</feature>
<dbReference type="InterPro" id="IPR006143">
    <property type="entry name" value="RND_pump_MFP"/>
</dbReference>
<dbReference type="InterPro" id="IPR058626">
    <property type="entry name" value="MdtA-like_b-barrel"/>
</dbReference>
<keyword evidence="3" id="KW-1003">Cell membrane</keyword>
<protein>
    <submittedName>
        <fullName evidence="11">Efflux RND transporter periplasmic adaptor subunit</fullName>
    </submittedName>
</protein>
<dbReference type="InterPro" id="IPR058625">
    <property type="entry name" value="MdtA-like_BSH"/>
</dbReference>
<feature type="compositionally biased region" description="Basic and acidic residues" evidence="6">
    <location>
        <begin position="381"/>
        <end position="412"/>
    </location>
</feature>
<evidence type="ECO:0000256" key="4">
    <source>
        <dbReference type="ARBA" id="ARBA00022519"/>
    </source>
</evidence>
<name>A0ABZ0B0L9_9BURK</name>
<dbReference type="Pfam" id="PF25876">
    <property type="entry name" value="HH_MFP_RND"/>
    <property type="match status" value="1"/>
</dbReference>
<comment type="subcellular location">
    <subcellularLocation>
        <location evidence="1">Cell membrane</location>
    </subcellularLocation>
</comment>
<evidence type="ECO:0000256" key="1">
    <source>
        <dbReference type="ARBA" id="ARBA00004236"/>
    </source>
</evidence>
<evidence type="ECO:0000259" key="10">
    <source>
        <dbReference type="Pfam" id="PF25944"/>
    </source>
</evidence>
<evidence type="ECO:0000256" key="5">
    <source>
        <dbReference type="ARBA" id="ARBA00023136"/>
    </source>
</evidence>
<evidence type="ECO:0000256" key="6">
    <source>
        <dbReference type="SAM" id="MobiDB-lite"/>
    </source>
</evidence>
<reference evidence="11 12" key="1">
    <citation type="submission" date="2023-08" db="EMBL/GenBank/DDBJ databases">
        <title>Rhodoferax potami sp. nov. and Rhodoferax mekongensis sp. nov., isolated from the Mekong River in Thailand.</title>
        <authorList>
            <person name="Kitikhun S."/>
            <person name="Charoenyingcharoen P."/>
            <person name="Siriarchawattana P."/>
            <person name="Likhitrattanapisal S."/>
            <person name="Nilsakha T."/>
            <person name="Chanpet A."/>
            <person name="Rattanawaree P."/>
            <person name="Ingsriswang S."/>
        </authorList>
    </citation>
    <scope>NUCLEOTIDE SEQUENCE [LARGE SCALE GENOMIC DNA]</scope>
    <source>
        <strain evidence="11 12">TBRC 17307</strain>
    </source>
</reference>
<dbReference type="PROSITE" id="PS51257">
    <property type="entry name" value="PROKAR_LIPOPROTEIN"/>
    <property type="match status" value="1"/>
</dbReference>
<dbReference type="PANTHER" id="PTHR30469:SF36">
    <property type="entry name" value="BLL3903 PROTEIN"/>
    <property type="match status" value="1"/>
</dbReference>
<evidence type="ECO:0000313" key="12">
    <source>
        <dbReference type="Proteomes" id="UP001302257"/>
    </source>
</evidence>
<gene>
    <name evidence="11" type="ORF">RAN89_02385</name>
</gene>
<dbReference type="Gene3D" id="1.10.287.470">
    <property type="entry name" value="Helix hairpin bin"/>
    <property type="match status" value="1"/>
</dbReference>
<dbReference type="Proteomes" id="UP001302257">
    <property type="component" value="Chromosome"/>
</dbReference>
<proteinExistence type="inferred from homology"/>
<dbReference type="Gene3D" id="2.40.30.170">
    <property type="match status" value="1"/>
</dbReference>
<feature type="region of interest" description="Disordered" evidence="6">
    <location>
        <begin position="365"/>
        <end position="426"/>
    </location>
</feature>
<evidence type="ECO:0000259" key="8">
    <source>
        <dbReference type="Pfam" id="PF25876"/>
    </source>
</evidence>
<dbReference type="InterPro" id="IPR058624">
    <property type="entry name" value="MdtA-like_HH"/>
</dbReference>
<comment type="similarity">
    <text evidence="2">Belongs to the membrane fusion protein (MFP) (TC 8.A.1) family.</text>
</comment>
<dbReference type="Pfam" id="PF25944">
    <property type="entry name" value="Beta-barrel_RND"/>
    <property type="match status" value="1"/>
</dbReference>
<organism evidence="11 12">
    <name type="scientific">Rhodoferax mekongensis</name>
    <dbReference type="NCBI Taxonomy" id="3068341"/>
    <lineage>
        <taxon>Bacteria</taxon>
        <taxon>Pseudomonadati</taxon>
        <taxon>Pseudomonadota</taxon>
        <taxon>Betaproteobacteria</taxon>
        <taxon>Burkholderiales</taxon>
        <taxon>Comamonadaceae</taxon>
        <taxon>Rhodoferax</taxon>
    </lineage>
</organism>
<evidence type="ECO:0000313" key="11">
    <source>
        <dbReference type="EMBL" id="WNO05292.1"/>
    </source>
</evidence>
<keyword evidence="4" id="KW-0997">Cell inner membrane</keyword>
<dbReference type="EMBL" id="CP132507">
    <property type="protein sequence ID" value="WNO05292.1"/>
    <property type="molecule type" value="Genomic_DNA"/>
</dbReference>
<dbReference type="Gene3D" id="2.40.420.20">
    <property type="match status" value="1"/>
</dbReference>
<feature type="chain" id="PRO_5046566721" evidence="7">
    <location>
        <begin position="29"/>
        <end position="426"/>
    </location>
</feature>
<keyword evidence="12" id="KW-1185">Reference proteome</keyword>
<keyword evidence="7" id="KW-0732">Signal</keyword>
<evidence type="ECO:0000259" key="9">
    <source>
        <dbReference type="Pfam" id="PF25917"/>
    </source>
</evidence>
<feature type="region of interest" description="Disordered" evidence="6">
    <location>
        <begin position="37"/>
        <end position="57"/>
    </location>
</feature>
<dbReference type="Pfam" id="PF25917">
    <property type="entry name" value="BSH_RND"/>
    <property type="match status" value="1"/>
</dbReference>
<dbReference type="NCBIfam" id="TIGR01730">
    <property type="entry name" value="RND_mfp"/>
    <property type="match status" value="1"/>
</dbReference>
<feature type="domain" description="Multidrug resistance protein MdtA-like alpha-helical hairpin" evidence="8">
    <location>
        <begin position="124"/>
        <end position="193"/>
    </location>
</feature>
<feature type="signal peptide" evidence="7">
    <location>
        <begin position="1"/>
        <end position="28"/>
    </location>
</feature>